<comment type="caution">
    <text evidence="1">The sequence shown here is derived from an EMBL/GenBank/DDBJ whole genome shotgun (WGS) entry which is preliminary data.</text>
</comment>
<proteinExistence type="predicted"/>
<organism evidence="1 2">
    <name type="scientific">Tolypothrix bouteillei VB521301</name>
    <dbReference type="NCBI Taxonomy" id="1479485"/>
    <lineage>
        <taxon>Bacteria</taxon>
        <taxon>Bacillati</taxon>
        <taxon>Cyanobacteriota</taxon>
        <taxon>Cyanophyceae</taxon>
        <taxon>Nostocales</taxon>
        <taxon>Tolypothrichaceae</taxon>
        <taxon>Tolypothrix</taxon>
    </lineage>
</organism>
<reference evidence="1" key="2">
    <citation type="submission" date="2019-11" db="EMBL/GenBank/DDBJ databases">
        <title>Improved Assembly of Tolypothrix boutellei genome.</title>
        <authorList>
            <person name="Sarangi A.N."/>
            <person name="Mukherjee M."/>
            <person name="Ghosh S."/>
            <person name="Singh D."/>
            <person name="Das A."/>
            <person name="Kant S."/>
            <person name="Prusty A."/>
            <person name="Tripathy S."/>
        </authorList>
    </citation>
    <scope>NUCLEOTIDE SEQUENCE</scope>
    <source>
        <strain evidence="1">VB521301</strain>
    </source>
</reference>
<dbReference type="EMBL" id="JHEG04000002">
    <property type="protein sequence ID" value="KAF3883871.1"/>
    <property type="molecule type" value="Genomic_DNA"/>
</dbReference>
<dbReference type="RefSeq" id="WP_038090060.1">
    <property type="nucleotide sequence ID" value="NZ_JHEG04000002.1"/>
</dbReference>
<gene>
    <name evidence="1" type="ORF">DA73_0400039890</name>
</gene>
<keyword evidence="2" id="KW-1185">Reference proteome</keyword>
<sequence>MKSIEELTEELLALPSASRALLAEKLVESLEFDTEPTIQAAWMTEAKKRCSEIRSGSVQPIPGEEALATVRRLLEPSQIFSA</sequence>
<evidence type="ECO:0000313" key="1">
    <source>
        <dbReference type="EMBL" id="KAF3883871.1"/>
    </source>
</evidence>
<protein>
    <submittedName>
        <fullName evidence="1">Addiction module protein</fullName>
    </submittedName>
</protein>
<reference evidence="1" key="1">
    <citation type="journal article" date="2015" name="Genome Announc.">
        <title>Draft Genome Sequence of Tolypothrix boutellei Strain VB521301.</title>
        <authorList>
            <person name="Chandrababunaidu M.M."/>
            <person name="Singh D."/>
            <person name="Sen D."/>
            <person name="Bhan S."/>
            <person name="Das S."/>
            <person name="Gupta A."/>
            <person name="Adhikary S.P."/>
            <person name="Tripathy S."/>
        </authorList>
    </citation>
    <scope>NUCLEOTIDE SEQUENCE</scope>
    <source>
        <strain evidence="1">VB521301</strain>
    </source>
</reference>
<accession>A0A8S9SSI6</accession>
<name>A0A8S9SSI6_9CYAN</name>
<dbReference type="AlphaFoldDB" id="A0A8S9SSI6"/>
<evidence type="ECO:0000313" key="2">
    <source>
        <dbReference type="Proteomes" id="UP000029738"/>
    </source>
</evidence>
<dbReference type="Proteomes" id="UP000029738">
    <property type="component" value="Unassembled WGS sequence"/>
</dbReference>
<dbReference type="Pfam" id="PF09720">
    <property type="entry name" value="Unstab_antitox"/>
    <property type="match status" value="1"/>
</dbReference>
<dbReference type="InterPro" id="IPR013406">
    <property type="entry name" value="CHP02574_addiction_mod"/>
</dbReference>